<dbReference type="AlphaFoldDB" id="A0A0E9WHI2"/>
<accession>A0A0E9WHI2</accession>
<proteinExistence type="predicted"/>
<sequence>MFSTWYGFEVHVAKSITKKEEKKQCITVSHHFAPVSDTSLKTKNT</sequence>
<evidence type="ECO:0000313" key="1">
    <source>
        <dbReference type="EMBL" id="JAH89736.1"/>
    </source>
</evidence>
<name>A0A0E9WHI2_ANGAN</name>
<dbReference type="EMBL" id="GBXM01018841">
    <property type="protein sequence ID" value="JAH89736.1"/>
    <property type="molecule type" value="Transcribed_RNA"/>
</dbReference>
<organism evidence="1">
    <name type="scientific">Anguilla anguilla</name>
    <name type="common">European freshwater eel</name>
    <name type="synonym">Muraena anguilla</name>
    <dbReference type="NCBI Taxonomy" id="7936"/>
    <lineage>
        <taxon>Eukaryota</taxon>
        <taxon>Metazoa</taxon>
        <taxon>Chordata</taxon>
        <taxon>Craniata</taxon>
        <taxon>Vertebrata</taxon>
        <taxon>Euteleostomi</taxon>
        <taxon>Actinopterygii</taxon>
        <taxon>Neopterygii</taxon>
        <taxon>Teleostei</taxon>
        <taxon>Anguilliformes</taxon>
        <taxon>Anguillidae</taxon>
        <taxon>Anguilla</taxon>
    </lineage>
</organism>
<reference evidence="1" key="1">
    <citation type="submission" date="2014-11" db="EMBL/GenBank/DDBJ databases">
        <authorList>
            <person name="Amaro Gonzalez C."/>
        </authorList>
    </citation>
    <scope>NUCLEOTIDE SEQUENCE</scope>
</reference>
<protein>
    <submittedName>
        <fullName evidence="1">Uncharacterized protein</fullName>
    </submittedName>
</protein>
<reference evidence="1" key="2">
    <citation type="journal article" date="2015" name="Fish Shellfish Immunol.">
        <title>Early steps in the European eel (Anguilla anguilla)-Vibrio vulnificus interaction in the gills: Role of the RtxA13 toxin.</title>
        <authorList>
            <person name="Callol A."/>
            <person name="Pajuelo D."/>
            <person name="Ebbesson L."/>
            <person name="Teles M."/>
            <person name="MacKenzie S."/>
            <person name="Amaro C."/>
        </authorList>
    </citation>
    <scope>NUCLEOTIDE SEQUENCE</scope>
</reference>